<accession>A0A1A9GJ50</accession>
<dbReference type="Proteomes" id="UP000077868">
    <property type="component" value="Chromosome"/>
</dbReference>
<dbReference type="OrthoDB" id="5196236at2"/>
<evidence type="ECO:0000313" key="2">
    <source>
        <dbReference type="Proteomes" id="UP000077868"/>
    </source>
</evidence>
<dbReference type="PATRIC" id="fig|1300347.3.peg.1918"/>
<proteinExistence type="predicted"/>
<dbReference type="EMBL" id="CP015079">
    <property type="protein sequence ID" value="ANH38347.1"/>
    <property type="molecule type" value="Genomic_DNA"/>
</dbReference>
<keyword evidence="2" id="KW-1185">Reference proteome</keyword>
<dbReference type="AlphaFoldDB" id="A0A1A9GJ50"/>
<sequence>MDMGESIAGAYLRHVEKCQSITFNTFLPDAQGEIDVIGVRLGEQIDVFVAEVAIHLEGLQYGTYDFTTKKVRTKMASARRYAERLYPTANLHLEFWSPIVPSGLVERIEQHAASEEFTLVANKEFTGRVQSLVDLASKHTKTTGEPAYRMLQLLTHLRGHANLQL</sequence>
<dbReference type="KEGG" id="ndk:I601_1917"/>
<name>A0A1A9GJ50_9ACTN</name>
<dbReference type="STRING" id="1300347.I601_1917"/>
<dbReference type="RefSeq" id="WP_068108672.1">
    <property type="nucleotide sequence ID" value="NZ_CP015079.1"/>
</dbReference>
<evidence type="ECO:0000313" key="1">
    <source>
        <dbReference type="EMBL" id="ANH38347.1"/>
    </source>
</evidence>
<organism evidence="1 2">
    <name type="scientific">Nocardioides dokdonensis FR1436</name>
    <dbReference type="NCBI Taxonomy" id="1300347"/>
    <lineage>
        <taxon>Bacteria</taxon>
        <taxon>Bacillati</taxon>
        <taxon>Actinomycetota</taxon>
        <taxon>Actinomycetes</taxon>
        <taxon>Propionibacteriales</taxon>
        <taxon>Nocardioidaceae</taxon>
        <taxon>Nocardioides</taxon>
    </lineage>
</organism>
<protein>
    <submittedName>
        <fullName evidence="1">Uncharacterized protein</fullName>
    </submittedName>
</protein>
<reference evidence="1 2" key="1">
    <citation type="submission" date="2016-03" db="EMBL/GenBank/DDBJ databases">
        <title>Complete genome sequence of a soil Actinobacterium, Nocardioides dokdonensis FR1436.</title>
        <authorList>
            <person name="Kwon S.-K."/>
            <person name="Kim K."/>
            <person name="Kim J.F."/>
        </authorList>
    </citation>
    <scope>NUCLEOTIDE SEQUENCE [LARGE SCALE GENOMIC DNA]</scope>
    <source>
        <strain evidence="1 2">FR1436</strain>
    </source>
</reference>
<gene>
    <name evidence="1" type="ORF">I601_1917</name>
</gene>